<protein>
    <submittedName>
        <fullName evidence="3">Tm-1-like ATP-binding domain-containing protein</fullName>
    </submittedName>
</protein>
<keyword evidence="3" id="KW-0067">ATP-binding</keyword>
<dbReference type="CDD" id="cd15488">
    <property type="entry name" value="Tm-1-like"/>
    <property type="match status" value="1"/>
</dbReference>
<evidence type="ECO:0000313" key="3">
    <source>
        <dbReference type="EMBL" id="WAA10971.1"/>
    </source>
</evidence>
<keyword evidence="4" id="KW-1185">Reference proteome</keyword>
<dbReference type="PIRSF" id="PIRSF033271">
    <property type="entry name" value="UCP033271"/>
    <property type="match status" value="1"/>
</dbReference>
<dbReference type="Gene3D" id="3.40.50.12030">
    <property type="entry name" value="Uncharacterised protein family UPF0261, NC domain"/>
    <property type="match status" value="1"/>
</dbReference>
<dbReference type="PANTHER" id="PTHR31862">
    <property type="entry name" value="UPF0261 DOMAIN PROTEIN (AFU_ORTHOLOGUE AFUA_1G10120)"/>
    <property type="match status" value="1"/>
</dbReference>
<dbReference type="AlphaFoldDB" id="A0A9E8LWQ9"/>
<sequence>MEKTIAISGTFDTKGQEFLFVKELIESLGFRTFTIHTGAFAPQFEPDVSNREVALAAGRDIDEVVSRKDRAYATDTLAKGMELLLPKLYNEGKFDGIISLGGTGGTAIATAGMRKLPIGVPKVMVSTVASGNTTPYVGLSDLVMFPSIVDVAGINAISTKILSNAVYAITGMLQHEFKATKEHKPLIAATMFGLTTPCVNYAKKYLEDRGYELVVFHATGIGGKTMESLIENGFFEGVLDITTTEWADETVGGVLAAGPHRLEAAGKHEVPQVVSLGAIDMVNFGPRETVPSKFEGRNFYQHNPSVTLMRTTVEENRQIGETIAEKLNMAKGYTSLLIPLKGLSGLDAEGKAFEGKEEDNMLFETVKEKLDRNKVEILEIDAHINDQVFGETAAKKLIELIEKKRSE</sequence>
<dbReference type="Pfam" id="PF23189">
    <property type="entry name" value="UPF0261_C"/>
    <property type="match status" value="1"/>
</dbReference>
<keyword evidence="3" id="KW-0547">Nucleotide-binding</keyword>
<proteinExistence type="predicted"/>
<dbReference type="PANTHER" id="PTHR31862:SF1">
    <property type="entry name" value="UPF0261 DOMAIN PROTEIN (AFU_ORTHOLOGUE AFUA_1G10120)"/>
    <property type="match status" value="1"/>
</dbReference>
<feature type="domain" description="UPF0261" evidence="2">
    <location>
        <begin position="184"/>
        <end position="400"/>
    </location>
</feature>
<evidence type="ECO:0000313" key="4">
    <source>
        <dbReference type="Proteomes" id="UP001164718"/>
    </source>
</evidence>
<dbReference type="Pfam" id="PF06792">
    <property type="entry name" value="UPF0261"/>
    <property type="match status" value="1"/>
</dbReference>
<dbReference type="InterPro" id="IPR008322">
    <property type="entry name" value="UPF0261"/>
</dbReference>
<dbReference type="KEGG" id="faf:OE104_06580"/>
<dbReference type="EMBL" id="CP106878">
    <property type="protein sequence ID" value="WAA10971.1"/>
    <property type="molecule type" value="Genomic_DNA"/>
</dbReference>
<dbReference type="InterPro" id="IPR056778">
    <property type="entry name" value="UPF0261_C"/>
</dbReference>
<dbReference type="InterPro" id="IPR044122">
    <property type="entry name" value="UPF0261_N"/>
</dbReference>
<dbReference type="Gene3D" id="3.40.50.12020">
    <property type="entry name" value="Uncharacterised protein family UPF0261, NN domain"/>
    <property type="match status" value="1"/>
</dbReference>
<dbReference type="GO" id="GO:0005524">
    <property type="term" value="F:ATP binding"/>
    <property type="evidence" value="ECO:0007669"/>
    <property type="project" value="UniProtKB-KW"/>
</dbReference>
<dbReference type="RefSeq" id="WP_275418784.1">
    <property type="nucleotide sequence ID" value="NZ_CP106878.1"/>
</dbReference>
<accession>A0A9E8LWQ9</accession>
<evidence type="ECO:0000259" key="1">
    <source>
        <dbReference type="Pfam" id="PF06792"/>
    </source>
</evidence>
<feature type="domain" description="UPF0261" evidence="1">
    <location>
        <begin position="3"/>
        <end position="176"/>
    </location>
</feature>
<organism evidence="3 4">
    <name type="scientific">Fervidibacillus albus</name>
    <dbReference type="NCBI Taxonomy" id="2980026"/>
    <lineage>
        <taxon>Bacteria</taxon>
        <taxon>Bacillati</taxon>
        <taxon>Bacillota</taxon>
        <taxon>Bacilli</taxon>
        <taxon>Bacillales</taxon>
        <taxon>Bacillaceae</taxon>
        <taxon>Fervidibacillus</taxon>
    </lineage>
</organism>
<dbReference type="InterPro" id="IPR051353">
    <property type="entry name" value="Tobamovirus_resist_UPF0261"/>
</dbReference>
<name>A0A9E8LWQ9_9BACI</name>
<dbReference type="Proteomes" id="UP001164718">
    <property type="component" value="Chromosome"/>
</dbReference>
<gene>
    <name evidence="3" type="ORF">OE104_06580</name>
</gene>
<reference evidence="3" key="1">
    <citation type="submission" date="2022-09" db="EMBL/GenBank/DDBJ databases">
        <title>Complete Genomes of Fervidibacillus albus and Fervidibacillus halotolerans isolated from tidal flat sediments.</title>
        <authorList>
            <person name="Kwon K.K."/>
            <person name="Yang S.-H."/>
            <person name="Park M.J."/>
            <person name="Oh H.-M."/>
        </authorList>
    </citation>
    <scope>NUCLEOTIDE SEQUENCE</scope>
    <source>
        <strain evidence="3">MEBiC13591</strain>
    </source>
</reference>
<evidence type="ECO:0000259" key="2">
    <source>
        <dbReference type="Pfam" id="PF23189"/>
    </source>
</evidence>
<dbReference type="NCBIfam" id="NF002674">
    <property type="entry name" value="PRK02399.1-2"/>
    <property type="match status" value="1"/>
</dbReference>